<keyword evidence="3" id="KW-0804">Transcription</keyword>
<dbReference type="InterPro" id="IPR001347">
    <property type="entry name" value="SIS_dom"/>
</dbReference>
<comment type="caution">
    <text evidence="6">The sequence shown here is derived from an EMBL/GenBank/DDBJ whole genome shotgun (WGS) entry which is preliminary data.</text>
</comment>
<dbReference type="EMBL" id="JAOWLO010000010">
    <property type="protein sequence ID" value="MDG5049756.1"/>
    <property type="molecule type" value="Genomic_DNA"/>
</dbReference>
<evidence type="ECO:0000256" key="3">
    <source>
        <dbReference type="ARBA" id="ARBA00023163"/>
    </source>
</evidence>
<dbReference type="GO" id="GO:1901135">
    <property type="term" value="P:carbohydrate derivative metabolic process"/>
    <property type="evidence" value="ECO:0007669"/>
    <property type="project" value="InterPro"/>
</dbReference>
<dbReference type="GO" id="GO:0003700">
    <property type="term" value="F:DNA-binding transcription factor activity"/>
    <property type="evidence" value="ECO:0007669"/>
    <property type="project" value="InterPro"/>
</dbReference>
<dbReference type="SUPFAM" id="SSF46689">
    <property type="entry name" value="Homeodomain-like"/>
    <property type="match status" value="1"/>
</dbReference>
<dbReference type="InterPro" id="IPR000281">
    <property type="entry name" value="HTH_RpiR"/>
</dbReference>
<dbReference type="InterPro" id="IPR009057">
    <property type="entry name" value="Homeodomain-like_sf"/>
</dbReference>
<dbReference type="PROSITE" id="PS51071">
    <property type="entry name" value="HTH_RPIR"/>
    <property type="match status" value="1"/>
</dbReference>
<sequence length="268" mass="30330">MNLLDKLKSLENSNSTEKVIARYILKHRADVSRMSIDQLAKSTYCSRSSIVRFAQKLGFTGFKSLKIKLVELDQILLLTDNSVDANFPFDKRDNTNEVMKKIADLSIGTIKKTLAQLEFRAVDEAANTMIKSRNIFIFARGDSQIRARSFQNRMVKLGIFIIIAEEYSDEIWVAKNIKKGDCAIFISYGSKSTIYGGIIKDLNTKNIDIIMITGNIESGLIKKNSILLTVVQDEKDNNKISTFSSQVAFDFLLNTLFSKIYLLLNINK</sequence>
<dbReference type="PANTHER" id="PTHR30514">
    <property type="entry name" value="GLUCOKINASE"/>
    <property type="match status" value="1"/>
</dbReference>
<evidence type="ECO:0000259" key="5">
    <source>
        <dbReference type="PROSITE" id="PS51464"/>
    </source>
</evidence>
<dbReference type="RefSeq" id="WP_278200159.1">
    <property type="nucleotide sequence ID" value="NZ_JAOWLO010000010.1"/>
</dbReference>
<protein>
    <submittedName>
        <fullName evidence="6">MurR/RpiR family transcriptional regulator</fullName>
    </submittedName>
</protein>
<dbReference type="AlphaFoldDB" id="A0AB35KG96"/>
<accession>A0AB35KG96</accession>
<dbReference type="PANTHER" id="PTHR30514:SF10">
    <property type="entry name" value="MURR_RPIR FAMILY TRANSCRIPTIONAL REGULATOR"/>
    <property type="match status" value="1"/>
</dbReference>
<keyword evidence="1" id="KW-0805">Transcription regulation</keyword>
<evidence type="ECO:0000259" key="4">
    <source>
        <dbReference type="PROSITE" id="PS51071"/>
    </source>
</evidence>
<dbReference type="Gene3D" id="3.40.50.10490">
    <property type="entry name" value="Glucose-6-phosphate isomerase like protein, domain 1"/>
    <property type="match status" value="1"/>
</dbReference>
<dbReference type="PROSITE" id="PS51464">
    <property type="entry name" value="SIS"/>
    <property type="match status" value="1"/>
</dbReference>
<dbReference type="InterPro" id="IPR035472">
    <property type="entry name" value="RpiR-like_SIS"/>
</dbReference>
<dbReference type="InterPro" id="IPR036388">
    <property type="entry name" value="WH-like_DNA-bd_sf"/>
</dbReference>
<dbReference type="SUPFAM" id="SSF53697">
    <property type="entry name" value="SIS domain"/>
    <property type="match status" value="1"/>
</dbReference>
<dbReference type="GO" id="GO:0003677">
    <property type="term" value="F:DNA binding"/>
    <property type="evidence" value="ECO:0007669"/>
    <property type="project" value="UniProtKB-KW"/>
</dbReference>
<reference evidence="6" key="2">
    <citation type="journal article" date="2023" name="Food Microbiol.">
        <title>Evaluation of the fermentation potential of lactic acid bacteria isolated from herbs, fruits and vegetables as starter cultures in nut-based milk alternatives.</title>
        <authorList>
            <person name="Huang W."/>
            <person name="Dong A."/>
            <person name="Pham H.T."/>
            <person name="Zhou C."/>
            <person name="Huo Z."/>
            <person name="Watjen A.P."/>
            <person name="Prakash S."/>
            <person name="Bang-Berthelsen C.H."/>
            <person name="Turner M.S."/>
        </authorList>
    </citation>
    <scope>NUCLEOTIDE SEQUENCE</scope>
    <source>
        <strain evidence="6">593</strain>
    </source>
</reference>
<evidence type="ECO:0000256" key="2">
    <source>
        <dbReference type="ARBA" id="ARBA00023125"/>
    </source>
</evidence>
<evidence type="ECO:0000313" key="7">
    <source>
        <dbReference type="Proteomes" id="UP001152820"/>
    </source>
</evidence>
<keyword evidence="2" id="KW-0238">DNA-binding</keyword>
<feature type="domain" description="SIS" evidence="5">
    <location>
        <begin position="125"/>
        <end position="266"/>
    </location>
</feature>
<name>A0AB35KG96_9LACT</name>
<dbReference type="Pfam" id="PF01380">
    <property type="entry name" value="SIS"/>
    <property type="match status" value="1"/>
</dbReference>
<proteinExistence type="predicted"/>
<evidence type="ECO:0000313" key="6">
    <source>
        <dbReference type="EMBL" id="MDG5049756.1"/>
    </source>
</evidence>
<dbReference type="Gene3D" id="1.10.10.10">
    <property type="entry name" value="Winged helix-like DNA-binding domain superfamily/Winged helix DNA-binding domain"/>
    <property type="match status" value="1"/>
</dbReference>
<dbReference type="InterPro" id="IPR046348">
    <property type="entry name" value="SIS_dom_sf"/>
</dbReference>
<evidence type="ECO:0000256" key="1">
    <source>
        <dbReference type="ARBA" id="ARBA00023015"/>
    </source>
</evidence>
<organism evidence="6 7">
    <name type="scientific">Lactococcus lactis</name>
    <dbReference type="NCBI Taxonomy" id="1358"/>
    <lineage>
        <taxon>Bacteria</taxon>
        <taxon>Bacillati</taxon>
        <taxon>Bacillota</taxon>
        <taxon>Bacilli</taxon>
        <taxon>Lactobacillales</taxon>
        <taxon>Streptococcaceae</taxon>
        <taxon>Lactococcus</taxon>
    </lineage>
</organism>
<gene>
    <name evidence="6" type="ORF">OGZ38_11445</name>
</gene>
<reference evidence="6" key="1">
    <citation type="submission" date="2022-10" db="EMBL/GenBank/DDBJ databases">
        <authorList>
            <person name="Turner M.S."/>
            <person name="Huang W."/>
        </authorList>
    </citation>
    <scope>NUCLEOTIDE SEQUENCE</scope>
    <source>
        <strain evidence="6">593</strain>
    </source>
</reference>
<dbReference type="GO" id="GO:0097367">
    <property type="term" value="F:carbohydrate derivative binding"/>
    <property type="evidence" value="ECO:0007669"/>
    <property type="project" value="InterPro"/>
</dbReference>
<feature type="domain" description="HTH rpiR-type" evidence="4">
    <location>
        <begin position="1"/>
        <end position="76"/>
    </location>
</feature>
<dbReference type="Pfam" id="PF01418">
    <property type="entry name" value="HTH_6"/>
    <property type="match status" value="1"/>
</dbReference>
<dbReference type="Proteomes" id="UP001152820">
    <property type="component" value="Unassembled WGS sequence"/>
</dbReference>
<dbReference type="InterPro" id="IPR047640">
    <property type="entry name" value="RpiR-like"/>
</dbReference>
<dbReference type="CDD" id="cd05013">
    <property type="entry name" value="SIS_RpiR"/>
    <property type="match status" value="1"/>
</dbReference>